<keyword evidence="2" id="KW-1185">Reference proteome</keyword>
<accession>A0ABX9Q2P7</accession>
<protein>
    <submittedName>
        <fullName evidence="1">Uncharacterized protein</fullName>
    </submittedName>
</protein>
<gene>
    <name evidence="1" type="ORF">D7Y13_44795</name>
</gene>
<evidence type="ECO:0000313" key="1">
    <source>
        <dbReference type="EMBL" id="RKH75285.1"/>
    </source>
</evidence>
<reference evidence="1 2" key="1">
    <citation type="submission" date="2018-09" db="EMBL/GenBank/DDBJ databases">
        <authorList>
            <person name="Livingstone P.G."/>
            <person name="Whitworth D.E."/>
        </authorList>
    </citation>
    <scope>NUCLEOTIDE SEQUENCE [LARGE SCALE GENOMIC DNA]</scope>
    <source>
        <strain evidence="1 2">CA031B</strain>
    </source>
</reference>
<dbReference type="Proteomes" id="UP000278907">
    <property type="component" value="Unassembled WGS sequence"/>
</dbReference>
<evidence type="ECO:0000313" key="2">
    <source>
        <dbReference type="Proteomes" id="UP000278907"/>
    </source>
</evidence>
<organism evidence="1 2">
    <name type="scientific">Corallococcus praedator</name>
    <dbReference type="NCBI Taxonomy" id="2316724"/>
    <lineage>
        <taxon>Bacteria</taxon>
        <taxon>Pseudomonadati</taxon>
        <taxon>Myxococcota</taxon>
        <taxon>Myxococcia</taxon>
        <taxon>Myxococcales</taxon>
        <taxon>Cystobacterineae</taxon>
        <taxon>Myxococcaceae</taxon>
        <taxon>Corallococcus</taxon>
    </lineage>
</organism>
<feature type="non-terminal residue" evidence="1">
    <location>
        <position position="107"/>
    </location>
</feature>
<proteinExistence type="predicted"/>
<name>A0ABX9Q2P7_9BACT</name>
<dbReference type="EMBL" id="RAWI01001432">
    <property type="protein sequence ID" value="RKH75285.1"/>
    <property type="molecule type" value="Genomic_DNA"/>
</dbReference>
<sequence length="107" mass="12264">MELAELMDVSLHAFMESPYRLKWAQWVMARVRAGQHESDVAPYYWRAALLYVAAACQSGNAAPETLDQARTLIESAEAYYENHDPLLFGRALFYHGVIARIAHRWHA</sequence>
<comment type="caution">
    <text evidence="1">The sequence shown here is derived from an EMBL/GenBank/DDBJ whole genome shotgun (WGS) entry which is preliminary data.</text>
</comment>